<dbReference type="InterPro" id="IPR000192">
    <property type="entry name" value="Aminotrans_V_dom"/>
</dbReference>
<dbReference type="InterPro" id="IPR015424">
    <property type="entry name" value="PyrdxlP-dep_Trfase"/>
</dbReference>
<feature type="domain" description="Aminotransferase class V" evidence="3">
    <location>
        <begin position="2"/>
        <end position="357"/>
    </location>
</feature>
<dbReference type="Pfam" id="PF00266">
    <property type="entry name" value="Aminotran_5"/>
    <property type="match status" value="1"/>
</dbReference>
<reference evidence="4 5" key="1">
    <citation type="journal article" date="2016" name="Antonie Van Leeuwenhoek">
        <title>Lysinibacillus endophyticus sp. nov., an indole-3-acetic acid producing endophytic bacterium isolated from corn root (Zea mays cv. Xinken-5).</title>
        <authorList>
            <person name="Yu J."/>
            <person name="Guan X."/>
            <person name="Liu C."/>
            <person name="Xiang W."/>
            <person name="Yu Z."/>
            <person name="Liu X."/>
            <person name="Wang G."/>
        </authorList>
    </citation>
    <scope>NUCLEOTIDE SEQUENCE [LARGE SCALE GENOMIC DNA]</scope>
    <source>
        <strain evidence="4 5">DSM 100506</strain>
    </source>
</reference>
<proteinExistence type="predicted"/>
<comment type="caution">
    <text evidence="4">The sequence shown here is derived from an EMBL/GenBank/DDBJ whole genome shotgun (WGS) entry which is preliminary data.</text>
</comment>
<gene>
    <name evidence="4" type="ORF">D8M03_00615</name>
</gene>
<evidence type="ECO:0000256" key="1">
    <source>
        <dbReference type="ARBA" id="ARBA00001933"/>
    </source>
</evidence>
<keyword evidence="2" id="KW-0663">Pyridoxal phosphate</keyword>
<dbReference type="Gene3D" id="3.40.640.10">
    <property type="entry name" value="Type I PLP-dependent aspartate aminotransferase-like (Major domain)"/>
    <property type="match status" value="1"/>
</dbReference>
<dbReference type="Gene3D" id="3.90.1150.10">
    <property type="entry name" value="Aspartate Aminotransferase, domain 1"/>
    <property type="match status" value="1"/>
</dbReference>
<dbReference type="InterPro" id="IPR015422">
    <property type="entry name" value="PyrdxlP-dep_Trfase_small"/>
</dbReference>
<protein>
    <submittedName>
        <fullName evidence="4">Cysteine desulfurase</fullName>
    </submittedName>
</protein>
<evidence type="ECO:0000256" key="2">
    <source>
        <dbReference type="ARBA" id="ARBA00022898"/>
    </source>
</evidence>
<dbReference type="NCBIfam" id="NF002806">
    <property type="entry name" value="PRK02948.1"/>
    <property type="match status" value="1"/>
</dbReference>
<dbReference type="SUPFAM" id="SSF53383">
    <property type="entry name" value="PLP-dependent transferases"/>
    <property type="match status" value="1"/>
</dbReference>
<evidence type="ECO:0000259" key="3">
    <source>
        <dbReference type="Pfam" id="PF00266"/>
    </source>
</evidence>
<dbReference type="InterPro" id="IPR015421">
    <property type="entry name" value="PyrdxlP-dep_Trfase_major"/>
</dbReference>
<name>A0A494ZBA6_9BACL</name>
<dbReference type="InterPro" id="IPR016454">
    <property type="entry name" value="Cysteine_dSase"/>
</dbReference>
<dbReference type="EMBL" id="RBZN01000001">
    <property type="protein sequence ID" value="RKQ20086.1"/>
    <property type="molecule type" value="Genomic_DNA"/>
</dbReference>
<sequence length="367" mass="39872">MIYLDYAATSPMTEAAIDAYSQIAKEVYGNTSSLHDAGGKAHFLLEEARAIIANKMGVNRDGIIFTGSGTEGNIIAILSLARAGKGRHVITSAAEHTSVHAAMNTLEREGFEVTKLSLTSDGVINLDELKGAIREDTVLISIQHVNSEIGSIQPVEEIANIASEHGIPYHVDCVQSFCKLDITQFSQKVDSITVSAHKIGGPKGCGAIYLNPRRRIVHVFPGVTHEKGIRGGTVDTPAIVAMATAVEQYKYHLEKHWQLRKRLKEIISDSPIDWIESQEEKQFPSICGLCIPGLEGQYVMLSLNEENICISTGSACDINSASGTKAIIAMGHTLSKARQFFRVSFGEGTTEQHIELLCTQLNRLATI</sequence>
<dbReference type="AlphaFoldDB" id="A0A494ZBA6"/>
<evidence type="ECO:0000313" key="5">
    <source>
        <dbReference type="Proteomes" id="UP000272238"/>
    </source>
</evidence>
<evidence type="ECO:0000313" key="4">
    <source>
        <dbReference type="EMBL" id="RKQ20086.1"/>
    </source>
</evidence>
<organism evidence="4 5">
    <name type="scientific">Ureibacillus endophyticus</name>
    <dbReference type="NCBI Taxonomy" id="1978490"/>
    <lineage>
        <taxon>Bacteria</taxon>
        <taxon>Bacillati</taxon>
        <taxon>Bacillota</taxon>
        <taxon>Bacilli</taxon>
        <taxon>Bacillales</taxon>
        <taxon>Caryophanaceae</taxon>
        <taxon>Ureibacillus</taxon>
    </lineage>
</organism>
<accession>A0A494ZBA6</accession>
<dbReference type="Proteomes" id="UP000272238">
    <property type="component" value="Unassembled WGS sequence"/>
</dbReference>
<dbReference type="PIRSF" id="PIRSF005572">
    <property type="entry name" value="NifS"/>
    <property type="match status" value="1"/>
</dbReference>
<dbReference type="PANTHER" id="PTHR11601:SF36">
    <property type="entry name" value="CYSTEINE DESULFURASE NIFS-RELATED"/>
    <property type="match status" value="1"/>
</dbReference>
<dbReference type="OrthoDB" id="9808002at2"/>
<comment type="cofactor">
    <cofactor evidence="1">
        <name>pyridoxal 5'-phosphate</name>
        <dbReference type="ChEBI" id="CHEBI:597326"/>
    </cofactor>
</comment>
<dbReference type="PANTHER" id="PTHR11601">
    <property type="entry name" value="CYSTEINE DESULFURYLASE FAMILY MEMBER"/>
    <property type="match status" value="1"/>
</dbReference>
<dbReference type="GO" id="GO:0003824">
    <property type="term" value="F:catalytic activity"/>
    <property type="evidence" value="ECO:0007669"/>
    <property type="project" value="UniProtKB-ARBA"/>
</dbReference>
<dbReference type="RefSeq" id="WP_121212739.1">
    <property type="nucleotide sequence ID" value="NZ_RBZN01000001.1"/>
</dbReference>
<keyword evidence="5" id="KW-1185">Reference proteome</keyword>